<evidence type="ECO:0000259" key="6">
    <source>
        <dbReference type="PROSITE" id="PS50177"/>
    </source>
</evidence>
<evidence type="ECO:0000313" key="7">
    <source>
        <dbReference type="EMBL" id="KAJ8961542.1"/>
    </source>
</evidence>
<comment type="caution">
    <text evidence="7">The sequence shown here is derived from an EMBL/GenBank/DDBJ whole genome shotgun (WGS) entry which is preliminary data.</text>
</comment>
<dbReference type="PANTHER" id="PTHR10693:SF20">
    <property type="entry name" value="AT27578P"/>
    <property type="match status" value="1"/>
</dbReference>
<dbReference type="PANTHER" id="PTHR10693">
    <property type="entry name" value="RAS GTPASE-ACTIVATING PROTEIN-BINDING PROTEIN"/>
    <property type="match status" value="1"/>
</dbReference>
<dbReference type="InterPro" id="IPR039539">
    <property type="entry name" value="Ras_GTPase_bind_prot"/>
</dbReference>
<keyword evidence="8" id="KW-1185">Reference proteome</keyword>
<dbReference type="Pfam" id="PF00076">
    <property type="entry name" value="RRM_1"/>
    <property type="match status" value="1"/>
</dbReference>
<evidence type="ECO:0000256" key="3">
    <source>
        <dbReference type="PROSITE-ProRule" id="PRU00176"/>
    </source>
</evidence>
<dbReference type="InterPro" id="IPR018222">
    <property type="entry name" value="Nuclear_transport_factor_2_euk"/>
</dbReference>
<feature type="compositionally biased region" description="Basic and acidic residues" evidence="4">
    <location>
        <begin position="468"/>
        <end position="488"/>
    </location>
</feature>
<evidence type="ECO:0000256" key="4">
    <source>
        <dbReference type="SAM" id="MobiDB-lite"/>
    </source>
</evidence>
<dbReference type="PROSITE" id="PS50177">
    <property type="entry name" value="NTF2_DOMAIN"/>
    <property type="match status" value="1"/>
</dbReference>
<feature type="region of interest" description="Disordered" evidence="4">
    <location>
        <begin position="466"/>
        <end position="558"/>
    </location>
</feature>
<dbReference type="Gene3D" id="3.10.450.50">
    <property type="match status" value="1"/>
</dbReference>
<dbReference type="InterPro" id="IPR012677">
    <property type="entry name" value="Nucleotide-bd_a/b_plait_sf"/>
</dbReference>
<dbReference type="InterPro" id="IPR035979">
    <property type="entry name" value="RBD_domain_sf"/>
</dbReference>
<keyword evidence="2 3" id="KW-0694">RNA-binding</keyword>
<comment type="subcellular location">
    <subcellularLocation>
        <location evidence="1">Cytoplasm</location>
        <location evidence="1">Stress granule</location>
    </subcellularLocation>
</comment>
<evidence type="ECO:0000256" key="1">
    <source>
        <dbReference type="ARBA" id="ARBA00004210"/>
    </source>
</evidence>
<feature type="region of interest" description="Disordered" evidence="4">
    <location>
        <begin position="337"/>
        <end position="377"/>
    </location>
</feature>
<reference evidence="7" key="1">
    <citation type="journal article" date="2023" name="Insect Mol. Biol.">
        <title>Genome sequencing provides insights into the evolution of gene families encoding plant cell wall-degrading enzymes in longhorned beetles.</title>
        <authorList>
            <person name="Shin N.R."/>
            <person name="Okamura Y."/>
            <person name="Kirsch R."/>
            <person name="Pauchet Y."/>
        </authorList>
    </citation>
    <scope>NUCLEOTIDE SEQUENCE</scope>
    <source>
        <strain evidence="7">AMC_N1</strain>
    </source>
</reference>
<dbReference type="GO" id="GO:0010494">
    <property type="term" value="C:cytoplasmic stress granule"/>
    <property type="evidence" value="ECO:0007669"/>
    <property type="project" value="UniProtKB-SubCell"/>
</dbReference>
<dbReference type="Pfam" id="PF02136">
    <property type="entry name" value="NTF2"/>
    <property type="match status" value="1"/>
</dbReference>
<dbReference type="InterPro" id="IPR002075">
    <property type="entry name" value="NTF2_dom"/>
</dbReference>
<dbReference type="SUPFAM" id="SSF54928">
    <property type="entry name" value="RNA-binding domain, RBD"/>
    <property type="match status" value="1"/>
</dbReference>
<feature type="compositionally biased region" description="Low complexity" evidence="4">
    <location>
        <begin position="519"/>
        <end position="548"/>
    </location>
</feature>
<sequence length="558" mass="62094">KIVLCFFFHYYYQVFYIFRFYNHQSSFVHGGLDPPNRETSPVIGQKQIHQKIQQLNFRDCHAKITQVDSQATLGNGVVVQVTGELSNAGQPMRRFTQTFVLAAQSPKKYYVHNDIFRYQDEIISDEECDVDVHSEAEEDVPPERQVLPEVQQPINQPTIPQYYNPTAAPIQPNIPQVPIHHNQQPPPHVLNPQPVVPTVNGAVHPEDINVLPGQVPTHVPTAQSQGLGTSMPTLQQGLVQAPLNPPAPMEEPQPQIIDEPTEEPLETSYTESHEPEPEQEIPVESSSTEPKTYANLLKSGNSVPYSSPSAQVAPSPVIQPMRAPSPQAVNMNQTLGMRSNNINNRTGTRINQQQPRMPNRQDQSRGPPGRNSVNDENAFDDRRRSQSMNFNDINQLFLGNLPHTATEDELREIFSEFGVIIDLRVHSKPINKIGGLPGGRAPPNYGFITYETQQGVQNCLQAKPIYYPKDDKNGTLLNIEEKKTKDRPTYGGGRPSIDNNRIRGDNGGQRRGMGGPGGPNRNSTGGPTGPAGPNNRNNNYNNRSTGPPNRGPNTYNRR</sequence>
<dbReference type="Gene3D" id="3.30.70.330">
    <property type="match status" value="1"/>
</dbReference>
<dbReference type="SMART" id="SM00360">
    <property type="entry name" value="RRM"/>
    <property type="match status" value="1"/>
</dbReference>
<dbReference type="GO" id="GO:0003729">
    <property type="term" value="F:mRNA binding"/>
    <property type="evidence" value="ECO:0007669"/>
    <property type="project" value="TreeGrafter"/>
</dbReference>
<dbReference type="CDD" id="cd00780">
    <property type="entry name" value="NTF2"/>
    <property type="match status" value="1"/>
</dbReference>
<evidence type="ECO:0000313" key="8">
    <source>
        <dbReference type="Proteomes" id="UP001162162"/>
    </source>
</evidence>
<dbReference type="GO" id="GO:1990904">
    <property type="term" value="C:ribonucleoprotein complex"/>
    <property type="evidence" value="ECO:0007669"/>
    <property type="project" value="TreeGrafter"/>
</dbReference>
<dbReference type="InterPro" id="IPR000504">
    <property type="entry name" value="RRM_dom"/>
</dbReference>
<dbReference type="SUPFAM" id="SSF54427">
    <property type="entry name" value="NTF2-like"/>
    <property type="match status" value="1"/>
</dbReference>
<dbReference type="PROSITE" id="PS50102">
    <property type="entry name" value="RRM"/>
    <property type="match status" value="1"/>
</dbReference>
<feature type="compositionally biased region" description="Gly residues" evidence="4">
    <location>
        <begin position="505"/>
        <end position="518"/>
    </location>
</feature>
<feature type="compositionally biased region" description="Low complexity" evidence="4">
    <location>
        <begin position="302"/>
        <end position="316"/>
    </location>
</feature>
<proteinExistence type="predicted"/>
<accession>A0AAV8ZC81</accession>
<dbReference type="GO" id="GO:0005829">
    <property type="term" value="C:cytosol"/>
    <property type="evidence" value="ECO:0007669"/>
    <property type="project" value="TreeGrafter"/>
</dbReference>
<name>A0AAV8ZC81_9CUCU</name>
<evidence type="ECO:0008006" key="9">
    <source>
        <dbReference type="Google" id="ProtNLM"/>
    </source>
</evidence>
<feature type="compositionally biased region" description="Low complexity" evidence="4">
    <location>
        <begin position="340"/>
        <end position="351"/>
    </location>
</feature>
<feature type="domain" description="NTF2" evidence="6">
    <location>
        <begin position="3"/>
        <end position="118"/>
    </location>
</feature>
<protein>
    <recommendedName>
        <fullName evidence="9">Rasputin</fullName>
    </recommendedName>
</protein>
<dbReference type="EMBL" id="JAPWTK010000005">
    <property type="protein sequence ID" value="KAJ8961542.1"/>
    <property type="molecule type" value="Genomic_DNA"/>
</dbReference>
<feature type="region of interest" description="Disordered" evidence="4">
    <location>
        <begin position="263"/>
        <end position="324"/>
    </location>
</feature>
<dbReference type="InterPro" id="IPR032710">
    <property type="entry name" value="NTF2-like_dom_sf"/>
</dbReference>
<evidence type="ECO:0000259" key="5">
    <source>
        <dbReference type="PROSITE" id="PS50102"/>
    </source>
</evidence>
<feature type="non-terminal residue" evidence="7">
    <location>
        <position position="1"/>
    </location>
</feature>
<evidence type="ECO:0000256" key="2">
    <source>
        <dbReference type="ARBA" id="ARBA00022884"/>
    </source>
</evidence>
<feature type="domain" description="RRM" evidence="5">
    <location>
        <begin position="394"/>
        <end position="484"/>
    </location>
</feature>
<gene>
    <name evidence="7" type="ORF">NQ318_014794</name>
</gene>
<organism evidence="7 8">
    <name type="scientific">Aromia moschata</name>
    <dbReference type="NCBI Taxonomy" id="1265417"/>
    <lineage>
        <taxon>Eukaryota</taxon>
        <taxon>Metazoa</taxon>
        <taxon>Ecdysozoa</taxon>
        <taxon>Arthropoda</taxon>
        <taxon>Hexapoda</taxon>
        <taxon>Insecta</taxon>
        <taxon>Pterygota</taxon>
        <taxon>Neoptera</taxon>
        <taxon>Endopterygota</taxon>
        <taxon>Coleoptera</taxon>
        <taxon>Polyphaga</taxon>
        <taxon>Cucujiformia</taxon>
        <taxon>Chrysomeloidea</taxon>
        <taxon>Cerambycidae</taxon>
        <taxon>Cerambycinae</taxon>
        <taxon>Callichromatini</taxon>
        <taxon>Aromia</taxon>
    </lineage>
</organism>
<dbReference type="AlphaFoldDB" id="A0AAV8ZC81"/>
<dbReference type="Proteomes" id="UP001162162">
    <property type="component" value="Unassembled WGS sequence"/>
</dbReference>